<dbReference type="EMBL" id="AC186754">
    <property type="protein sequence ID" value="ABF70086.1"/>
    <property type="molecule type" value="Genomic_DNA"/>
</dbReference>
<sequence>MAVMIWMCSASRILLPQCYFVVVSEMSIFRIHYIVKEKDIVDQNIEGMRSLALHLLFGNADMKNPLLASGRSTTFLNGMVQQSMTGSYIGDNNKGNKATIRLLGELALDSQLTLHCVDLTSSSCSWSANRVNKEATLYPTPSNGMWLGFQPPKLSRAAFHVCMIASGAYVIVQTKAAPLDDPPNLQGKGMVQKRPSLGCSQKQGIKMNLYYYQLGITFPPFGFALTAPACDPKSGFVNVVVSWGIPFPCSILSLARRVCGCQSIHLQHGQSISDGR</sequence>
<organism evidence="1">
    <name type="scientific">Musa balbisiana</name>
    <name type="common">Banana</name>
    <dbReference type="NCBI Taxonomy" id="52838"/>
    <lineage>
        <taxon>Eukaryota</taxon>
        <taxon>Viridiplantae</taxon>
        <taxon>Streptophyta</taxon>
        <taxon>Embryophyta</taxon>
        <taxon>Tracheophyta</taxon>
        <taxon>Spermatophyta</taxon>
        <taxon>Magnoliopsida</taxon>
        <taxon>Liliopsida</taxon>
        <taxon>Zingiberales</taxon>
        <taxon>Musaceae</taxon>
        <taxon>Musa</taxon>
    </lineage>
</organism>
<name>Q1EP71_MUSBA</name>
<reference evidence="1" key="1">
    <citation type="submission" date="2006-06" db="EMBL/GenBank/DDBJ databases">
        <authorList>
            <person name="Town C.D."/>
            <person name="Ronning C.M."/>
            <person name="Cheung F."/>
            <person name="Haas B.J."/>
            <person name="Althoff R."/>
            <person name="Arbogast T."/>
            <person name="Hine E."/>
            <person name="Piffanelli P."/>
            <person name="Tallon L.J."/>
        </authorList>
    </citation>
    <scope>NUCLEOTIDE SEQUENCE</scope>
</reference>
<accession>Q1EP71</accession>
<proteinExistence type="predicted"/>
<protein>
    <submittedName>
        <fullName evidence="1">Uncharacterized protein</fullName>
    </submittedName>
</protein>
<dbReference type="AlphaFoldDB" id="Q1EP71"/>
<gene>
    <name evidence="1" type="ORF">MBP_81C12.10</name>
</gene>
<evidence type="ECO:0000313" key="1">
    <source>
        <dbReference type="EMBL" id="ABF70086.1"/>
    </source>
</evidence>